<sequence length="443" mass="52020">MFWGLTPALDLTEEYTKKNQTYPEVLNILIIGSTDCRHVLKTIARKYRHQKVNINFYIIETCMETVAKQLLLLYTALQPKESMGLEQKTRVFMELFGNTLVRPYTAKYLSNAANDLIKMITNYDYLKNKMGMVNIDIKYKDRDYIENLVKFWCGKDEFNIIDCWNRRLRKLLGVRYDSKLGAFDWDLHMRLHDVGGKQICGQEYRSFRLNGVAFSWLEGEVSKPNRSMVCAIIPNGENYLHHGYLGDMQTGPFVAYGLECEDKTFLKSTNGQNAYRATDITQRNLKQIFYEMEHQQEYEHIKTTDIELGGSVFKQDKLVFDTKGLETNKLKPLEKCIQVDDVCINFVSICLLDQMKYKEQYHGYFDLVYCANNFFKYFDVETMEKVAKSGSVFLFENQLFLVNNRKKQMEEYAETVQSKINEMNVKKTGYNFEKDAYFKTCLK</sequence>
<comment type="similarity">
    <text evidence="1">Belongs to the DNAAF3 family.</text>
</comment>
<evidence type="ECO:0000256" key="1">
    <source>
        <dbReference type="ARBA" id="ARBA00010449"/>
    </source>
</evidence>
<dbReference type="InterPro" id="IPR027974">
    <property type="entry name" value="DUF4470"/>
</dbReference>
<dbReference type="KEGG" id="soy:115891180"/>
<evidence type="ECO:0000256" key="4">
    <source>
        <dbReference type="ARBA" id="ARBA00024190"/>
    </source>
</evidence>
<dbReference type="RefSeq" id="XP_030767444.1">
    <property type="nucleotide sequence ID" value="XM_030911584.1"/>
</dbReference>
<dbReference type="AlphaFoldDB" id="A0A6J2YW01"/>
<dbReference type="GO" id="GO:0120293">
    <property type="term" value="C:dynein axonemal particle"/>
    <property type="evidence" value="ECO:0007669"/>
    <property type="project" value="UniProtKB-SubCell"/>
</dbReference>
<dbReference type="GO" id="GO:0070286">
    <property type="term" value="P:axonemal dynein complex assembly"/>
    <property type="evidence" value="ECO:0007669"/>
    <property type="project" value="InterPro"/>
</dbReference>
<protein>
    <submittedName>
        <fullName evidence="8">Dynein assembly factor 3, axonemal homolog</fullName>
    </submittedName>
</protein>
<dbReference type="GO" id="GO:0044458">
    <property type="term" value="P:motile cilium assembly"/>
    <property type="evidence" value="ECO:0007669"/>
    <property type="project" value="TreeGrafter"/>
</dbReference>
<comment type="subcellular location">
    <subcellularLocation>
        <location evidence="4">Dynein axonemal particle</location>
    </subcellularLocation>
</comment>
<dbReference type="CTD" id="352909"/>
<dbReference type="InParanoid" id="A0A6J2YW01"/>
<feature type="domain" description="Dynein assembly factor 3 C-terminal" evidence="6">
    <location>
        <begin position="137"/>
        <end position="427"/>
    </location>
</feature>
<accession>A0A6J2YW01</accession>
<dbReference type="Proteomes" id="UP000504635">
    <property type="component" value="Unplaced"/>
</dbReference>
<gene>
    <name evidence="8" type="primary">LOC115891180</name>
</gene>
<proteinExistence type="inferred from homology"/>
<dbReference type="InterPro" id="IPR039304">
    <property type="entry name" value="DNAAF3"/>
</dbReference>
<keyword evidence="2" id="KW-0963">Cytoplasm</keyword>
<dbReference type="InterPro" id="IPR028235">
    <property type="entry name" value="DNAAF3_C"/>
</dbReference>
<dbReference type="FunCoup" id="A0A6J2YW01">
    <property type="interactions" value="2"/>
</dbReference>
<name>A0A6J2YW01_SITOR</name>
<dbReference type="PANTHER" id="PTHR22118:SF14">
    <property type="entry name" value="DYNEIN AXONEMAL ASSEMBLY FACTOR 3"/>
    <property type="match status" value="1"/>
</dbReference>
<dbReference type="PANTHER" id="PTHR22118">
    <property type="entry name" value="DYNEIN ASSEMBLY FACTOR 3, AXONEMAL"/>
    <property type="match status" value="1"/>
</dbReference>
<dbReference type="Pfam" id="PF14737">
    <property type="entry name" value="DUF4470"/>
    <property type="match status" value="1"/>
</dbReference>
<organism evidence="7 8">
    <name type="scientific">Sitophilus oryzae</name>
    <name type="common">Rice weevil</name>
    <name type="synonym">Curculio oryzae</name>
    <dbReference type="NCBI Taxonomy" id="7048"/>
    <lineage>
        <taxon>Eukaryota</taxon>
        <taxon>Metazoa</taxon>
        <taxon>Ecdysozoa</taxon>
        <taxon>Arthropoda</taxon>
        <taxon>Hexapoda</taxon>
        <taxon>Insecta</taxon>
        <taxon>Pterygota</taxon>
        <taxon>Neoptera</taxon>
        <taxon>Endopterygota</taxon>
        <taxon>Coleoptera</taxon>
        <taxon>Polyphaga</taxon>
        <taxon>Cucujiformia</taxon>
        <taxon>Curculionidae</taxon>
        <taxon>Dryophthorinae</taxon>
        <taxon>Sitophilus</taxon>
    </lineage>
</organism>
<evidence type="ECO:0000313" key="8">
    <source>
        <dbReference type="RefSeq" id="XP_030767444.1"/>
    </source>
</evidence>
<feature type="domain" description="DUF4470" evidence="5">
    <location>
        <begin position="2"/>
        <end position="101"/>
    </location>
</feature>
<evidence type="ECO:0000259" key="6">
    <source>
        <dbReference type="Pfam" id="PF14740"/>
    </source>
</evidence>
<reference evidence="8" key="1">
    <citation type="submission" date="2025-08" db="UniProtKB">
        <authorList>
            <consortium name="RefSeq"/>
        </authorList>
    </citation>
    <scope>IDENTIFICATION</scope>
    <source>
        <tissue evidence="8">Gonads</tissue>
    </source>
</reference>
<evidence type="ECO:0000256" key="2">
    <source>
        <dbReference type="ARBA" id="ARBA00022490"/>
    </source>
</evidence>
<dbReference type="GeneID" id="115891180"/>
<evidence type="ECO:0000259" key="5">
    <source>
        <dbReference type="Pfam" id="PF14737"/>
    </source>
</evidence>
<dbReference type="OrthoDB" id="538817at2759"/>
<evidence type="ECO:0000313" key="7">
    <source>
        <dbReference type="Proteomes" id="UP000504635"/>
    </source>
</evidence>
<keyword evidence="7" id="KW-1185">Reference proteome</keyword>
<evidence type="ECO:0000256" key="3">
    <source>
        <dbReference type="ARBA" id="ARBA00022794"/>
    </source>
</evidence>
<dbReference type="Pfam" id="PF14740">
    <property type="entry name" value="DUF4471"/>
    <property type="match status" value="1"/>
</dbReference>
<keyword evidence="3" id="KW-0970">Cilium biogenesis/degradation</keyword>